<dbReference type="SUPFAM" id="SSF50249">
    <property type="entry name" value="Nucleic acid-binding proteins"/>
    <property type="match status" value="1"/>
</dbReference>
<protein>
    <recommendedName>
        <fullName evidence="12">DNA ligase</fullName>
        <ecNumber evidence="12">6.5.1.2</ecNumber>
    </recommendedName>
    <alternativeName>
        <fullName evidence="12">Polydeoxyribonucleotide synthase [NAD(+)]</fullName>
    </alternativeName>
</protein>
<evidence type="ECO:0000256" key="9">
    <source>
        <dbReference type="ARBA" id="ARBA00023204"/>
    </source>
</evidence>
<dbReference type="Pfam" id="PF00533">
    <property type="entry name" value="BRCT"/>
    <property type="match status" value="1"/>
</dbReference>
<feature type="binding site" evidence="12">
    <location>
        <begin position="34"/>
        <end position="38"/>
    </location>
    <ligand>
        <name>NAD(+)</name>
        <dbReference type="ChEBI" id="CHEBI:57540"/>
    </ligand>
</feature>
<evidence type="ECO:0000256" key="10">
    <source>
        <dbReference type="ARBA" id="ARBA00023211"/>
    </source>
</evidence>
<reference evidence="15" key="1">
    <citation type="submission" date="2020-02" db="EMBL/GenBank/DDBJ databases">
        <authorList>
            <person name="Meier V. D."/>
        </authorList>
    </citation>
    <scope>NUCLEOTIDE SEQUENCE</scope>
    <source>
        <strain evidence="15">AVDCRST_MAG67</strain>
    </source>
</reference>
<dbReference type="FunFam" id="1.10.150.20:FF:000007">
    <property type="entry name" value="DNA ligase"/>
    <property type="match status" value="1"/>
</dbReference>
<organism evidence="15">
    <name type="scientific">uncultured Solirubrobacteraceae bacterium</name>
    <dbReference type="NCBI Taxonomy" id="1162706"/>
    <lineage>
        <taxon>Bacteria</taxon>
        <taxon>Bacillati</taxon>
        <taxon>Actinomycetota</taxon>
        <taxon>Thermoleophilia</taxon>
        <taxon>Solirubrobacterales</taxon>
        <taxon>Solirubrobacteraceae</taxon>
        <taxon>environmental samples</taxon>
    </lineage>
</organism>
<dbReference type="Gene3D" id="1.10.150.20">
    <property type="entry name" value="5' to 3' exonuclease, C-terminal subdomain"/>
    <property type="match status" value="2"/>
</dbReference>
<feature type="binding site" evidence="12">
    <location>
        <position position="142"/>
    </location>
    <ligand>
        <name>NAD(+)</name>
        <dbReference type="ChEBI" id="CHEBI:57540"/>
    </ligand>
</feature>
<evidence type="ECO:0000256" key="1">
    <source>
        <dbReference type="ARBA" id="ARBA00004067"/>
    </source>
</evidence>
<dbReference type="InterPro" id="IPR013839">
    <property type="entry name" value="DNAligase_adenylation"/>
</dbReference>
<comment type="cofactor">
    <cofactor evidence="12">
        <name>Mg(2+)</name>
        <dbReference type="ChEBI" id="CHEBI:18420"/>
    </cofactor>
    <cofactor evidence="12">
        <name>Mn(2+)</name>
        <dbReference type="ChEBI" id="CHEBI:29035"/>
    </cofactor>
</comment>
<keyword evidence="9 12" id="KW-0234">DNA repair</keyword>
<feature type="binding site" evidence="12">
    <location>
        <position position="119"/>
    </location>
    <ligand>
        <name>NAD(+)</name>
        <dbReference type="ChEBI" id="CHEBI:57540"/>
    </ligand>
</feature>
<dbReference type="NCBIfam" id="NF005932">
    <property type="entry name" value="PRK07956.1"/>
    <property type="match status" value="1"/>
</dbReference>
<feature type="region of interest" description="Disordered" evidence="13">
    <location>
        <begin position="392"/>
        <end position="416"/>
    </location>
</feature>
<evidence type="ECO:0000256" key="3">
    <source>
        <dbReference type="ARBA" id="ARBA00022705"/>
    </source>
</evidence>
<keyword evidence="3 12" id="KW-0235">DNA replication</keyword>
<feature type="domain" description="BRCT" evidence="14">
    <location>
        <begin position="594"/>
        <end position="671"/>
    </location>
</feature>
<comment type="function">
    <text evidence="1 12">DNA ligase that catalyzes the formation of phosphodiester linkages between 5'-phosphoryl and 3'-hydroxyl groups in double-stranded DNA using NAD as a coenzyme and as the energy source for the reaction. It is essential for DNA replication and repair of damaged DNA.</text>
</comment>
<dbReference type="Gene3D" id="3.40.50.10190">
    <property type="entry name" value="BRCT domain"/>
    <property type="match status" value="1"/>
</dbReference>
<dbReference type="InterPro" id="IPR013840">
    <property type="entry name" value="DNAligase_N"/>
</dbReference>
<dbReference type="GO" id="GO:0006260">
    <property type="term" value="P:DNA replication"/>
    <property type="evidence" value="ECO:0007669"/>
    <property type="project" value="UniProtKB-KW"/>
</dbReference>
<dbReference type="FunFam" id="3.30.470.30:FF:000001">
    <property type="entry name" value="DNA ligase"/>
    <property type="match status" value="1"/>
</dbReference>
<feature type="binding site" evidence="12">
    <location>
        <position position="436"/>
    </location>
    <ligand>
        <name>Zn(2+)</name>
        <dbReference type="ChEBI" id="CHEBI:29105"/>
    </ligand>
</feature>
<dbReference type="Pfam" id="PF01653">
    <property type="entry name" value="DNA_ligase_aden"/>
    <property type="match status" value="1"/>
</dbReference>
<name>A0A6J4TJU1_9ACTN</name>
<dbReference type="InterPro" id="IPR001679">
    <property type="entry name" value="DNA_ligase"/>
</dbReference>
<dbReference type="AlphaFoldDB" id="A0A6J4TJU1"/>
<dbReference type="InterPro" id="IPR001357">
    <property type="entry name" value="BRCT_dom"/>
</dbReference>
<feature type="binding site" evidence="12">
    <location>
        <begin position="83"/>
        <end position="84"/>
    </location>
    <ligand>
        <name>NAD(+)</name>
        <dbReference type="ChEBI" id="CHEBI:57540"/>
    </ligand>
</feature>
<evidence type="ECO:0000256" key="2">
    <source>
        <dbReference type="ARBA" id="ARBA00022598"/>
    </source>
</evidence>
<dbReference type="PROSITE" id="PS01055">
    <property type="entry name" value="DNA_LIGASE_N1"/>
    <property type="match status" value="1"/>
</dbReference>
<evidence type="ECO:0000256" key="6">
    <source>
        <dbReference type="ARBA" id="ARBA00022833"/>
    </source>
</evidence>
<dbReference type="PIRSF" id="PIRSF001604">
    <property type="entry name" value="LigA"/>
    <property type="match status" value="1"/>
</dbReference>
<feature type="binding site" evidence="12">
    <location>
        <position position="416"/>
    </location>
    <ligand>
        <name>Zn(2+)</name>
        <dbReference type="ChEBI" id="CHEBI:29105"/>
    </ligand>
</feature>
<dbReference type="PANTHER" id="PTHR23389:SF9">
    <property type="entry name" value="DNA LIGASE"/>
    <property type="match status" value="1"/>
</dbReference>
<evidence type="ECO:0000256" key="8">
    <source>
        <dbReference type="ARBA" id="ARBA00023027"/>
    </source>
</evidence>
<dbReference type="EC" id="6.5.1.2" evidence="12"/>
<dbReference type="InterPro" id="IPR036420">
    <property type="entry name" value="BRCT_dom_sf"/>
</dbReference>
<dbReference type="InterPro" id="IPR041663">
    <property type="entry name" value="DisA/LigA_HHH"/>
</dbReference>
<dbReference type="PROSITE" id="PS50172">
    <property type="entry name" value="BRCT"/>
    <property type="match status" value="1"/>
</dbReference>
<feature type="binding site" evidence="12">
    <location>
        <position position="431"/>
    </location>
    <ligand>
        <name>Zn(2+)</name>
        <dbReference type="ChEBI" id="CHEBI:29105"/>
    </ligand>
</feature>
<dbReference type="Pfam" id="PF03120">
    <property type="entry name" value="OB_DNA_ligase"/>
    <property type="match status" value="1"/>
</dbReference>
<keyword evidence="10 12" id="KW-0464">Manganese</keyword>
<feature type="binding site" evidence="12">
    <location>
        <position position="177"/>
    </location>
    <ligand>
        <name>NAD(+)</name>
        <dbReference type="ChEBI" id="CHEBI:57540"/>
    </ligand>
</feature>
<evidence type="ECO:0000259" key="14">
    <source>
        <dbReference type="PROSITE" id="PS50172"/>
    </source>
</evidence>
<dbReference type="InterPro" id="IPR012340">
    <property type="entry name" value="NA-bd_OB-fold"/>
</dbReference>
<accession>A0A6J4TJU1</accession>
<dbReference type="NCBIfam" id="TIGR00575">
    <property type="entry name" value="dnlj"/>
    <property type="match status" value="1"/>
</dbReference>
<evidence type="ECO:0000313" key="15">
    <source>
        <dbReference type="EMBL" id="CAA9525771.1"/>
    </source>
</evidence>
<feature type="binding site" evidence="12">
    <location>
        <position position="317"/>
    </location>
    <ligand>
        <name>NAD(+)</name>
        <dbReference type="ChEBI" id="CHEBI:57540"/>
    </ligand>
</feature>
<evidence type="ECO:0000256" key="5">
    <source>
        <dbReference type="ARBA" id="ARBA00022763"/>
    </source>
</evidence>
<dbReference type="InterPro" id="IPR010994">
    <property type="entry name" value="RuvA_2-like"/>
</dbReference>
<feature type="region of interest" description="Disordered" evidence="13">
    <location>
        <begin position="52"/>
        <end position="71"/>
    </location>
</feature>
<sequence>MTTADVQQRAAELREQLHHHGYRYYVLDDPEIGDDDYDALLDELRAIEAANPGLVTPDSPTQRVGGEPVSSLPKVRHEIPMLSLANARTEEELRAWIARMRAHLAREGIEEPRFQFVAEPKIDGLAISLRYEDGVFVQGATRGNGEIGEDVTHNLRTIPTIPLKVDDAPPVLEVRGEIYMSLKDFAGLNERRAQAGLSTFMNPRNAAAGTIRQLDPRLAKDRPLSMWCYGIGRVDGITFAGHWEALEWLREHAFRVNADVKLLDTEDEVVEQCLAWQERRGNLDFEIDGVVVKVSDLELQRRLGVVGRDPRWAIAWKFPPTTKVTTLQDIMWNVGKFGDLHPFAVLEPVHVGGVTVKLATLHNEEDLARKDLRIGDEVIVLRAGDVIPQVLSPAPHAVERPDRGDPPRPPARCPSCNTPTVKPADSVFTMCPNRVCPGRQWQLLKHFVSRGAMDIDGLGEKQVAQLQQAGLVRTAADLYRLTAEQLMQLERYGEVSAARTVQNIADSKQQPFGRLLFAIGLEEVGFVTGRNLAQRFRSIDALLAASAEEIERTPGVGPKMAQRICEQLADDQMRALIEDLRAVGVSMTLEGPPPGEGPLAGKTFVLTGTLPELTREEATERIEAAGGKVASGVSKKTDYVVAGASPGSKLEKAERLSVPVLDEPGLLALLA</sequence>
<feature type="binding site" evidence="12">
    <location>
        <position position="293"/>
    </location>
    <ligand>
        <name>NAD(+)</name>
        <dbReference type="ChEBI" id="CHEBI:57540"/>
    </ligand>
</feature>
<proteinExistence type="inferred from homology"/>
<dbReference type="SUPFAM" id="SSF52113">
    <property type="entry name" value="BRCT domain"/>
    <property type="match status" value="1"/>
</dbReference>
<keyword evidence="6 12" id="KW-0862">Zinc</keyword>
<dbReference type="GO" id="GO:0006281">
    <property type="term" value="P:DNA repair"/>
    <property type="evidence" value="ECO:0007669"/>
    <property type="project" value="UniProtKB-KW"/>
</dbReference>
<evidence type="ECO:0000256" key="12">
    <source>
        <dbReference type="HAMAP-Rule" id="MF_01588"/>
    </source>
</evidence>
<evidence type="ECO:0000256" key="4">
    <source>
        <dbReference type="ARBA" id="ARBA00022723"/>
    </source>
</evidence>
<keyword evidence="4 12" id="KW-0479">Metal-binding</keyword>
<comment type="similarity">
    <text evidence="12">Belongs to the NAD-dependent DNA ligase family. LigA subfamily.</text>
</comment>
<keyword evidence="8 12" id="KW-0520">NAD</keyword>
<dbReference type="Gene3D" id="2.40.50.140">
    <property type="entry name" value="Nucleic acid-binding proteins"/>
    <property type="match status" value="1"/>
</dbReference>
<dbReference type="Gene3D" id="3.30.470.30">
    <property type="entry name" value="DNA ligase/mRNA capping enzyme"/>
    <property type="match status" value="1"/>
</dbReference>
<keyword evidence="2 12" id="KW-0436">Ligase</keyword>
<dbReference type="SUPFAM" id="SSF47781">
    <property type="entry name" value="RuvA domain 2-like"/>
    <property type="match status" value="1"/>
</dbReference>
<gene>
    <name evidence="12" type="primary">ligA</name>
    <name evidence="15" type="ORF">AVDCRST_MAG67-3577</name>
</gene>
<dbReference type="PANTHER" id="PTHR23389">
    <property type="entry name" value="CHROMOSOME TRANSMISSION FIDELITY FACTOR 18"/>
    <property type="match status" value="1"/>
</dbReference>
<dbReference type="Gene3D" id="1.10.287.610">
    <property type="entry name" value="Helix hairpin bin"/>
    <property type="match status" value="1"/>
</dbReference>
<dbReference type="CDD" id="cd17748">
    <property type="entry name" value="BRCT_DNA_ligase_like"/>
    <property type="match status" value="1"/>
</dbReference>
<evidence type="ECO:0000256" key="11">
    <source>
        <dbReference type="ARBA" id="ARBA00034005"/>
    </source>
</evidence>
<evidence type="ECO:0000256" key="13">
    <source>
        <dbReference type="SAM" id="MobiDB-lite"/>
    </source>
</evidence>
<dbReference type="SMART" id="SM00532">
    <property type="entry name" value="LIGANc"/>
    <property type="match status" value="1"/>
</dbReference>
<dbReference type="CDD" id="cd00114">
    <property type="entry name" value="LIGANc"/>
    <property type="match status" value="1"/>
</dbReference>
<keyword evidence="7 12" id="KW-0460">Magnesium</keyword>
<dbReference type="SMART" id="SM00292">
    <property type="entry name" value="BRCT"/>
    <property type="match status" value="1"/>
</dbReference>
<dbReference type="InterPro" id="IPR004150">
    <property type="entry name" value="NAD_DNA_ligase_OB"/>
</dbReference>
<dbReference type="InterPro" id="IPR018239">
    <property type="entry name" value="DNA_ligase_AS"/>
</dbReference>
<comment type="catalytic activity">
    <reaction evidence="11 12">
        <text>NAD(+) + (deoxyribonucleotide)n-3'-hydroxyl + 5'-phospho-(deoxyribonucleotide)m = (deoxyribonucleotide)n+m + AMP + beta-nicotinamide D-nucleotide.</text>
        <dbReference type="EC" id="6.5.1.2"/>
    </reaction>
</comment>
<dbReference type="FunFam" id="1.10.287.610:FF:000002">
    <property type="entry name" value="DNA ligase"/>
    <property type="match status" value="1"/>
</dbReference>
<dbReference type="GO" id="GO:0005829">
    <property type="term" value="C:cytosol"/>
    <property type="evidence" value="ECO:0007669"/>
    <property type="project" value="TreeGrafter"/>
</dbReference>
<dbReference type="GO" id="GO:0003911">
    <property type="term" value="F:DNA ligase (NAD+) activity"/>
    <property type="evidence" value="ECO:0007669"/>
    <property type="project" value="UniProtKB-UniRule"/>
</dbReference>
<dbReference type="Pfam" id="PF12826">
    <property type="entry name" value="HHH_2"/>
    <property type="match status" value="1"/>
</dbReference>
<dbReference type="HAMAP" id="MF_01588">
    <property type="entry name" value="DNA_ligase_A"/>
    <property type="match status" value="1"/>
</dbReference>
<feature type="binding site" evidence="12">
    <location>
        <position position="413"/>
    </location>
    <ligand>
        <name>Zn(2+)</name>
        <dbReference type="ChEBI" id="CHEBI:29105"/>
    </ligand>
</feature>
<keyword evidence="5 12" id="KW-0227">DNA damage</keyword>
<dbReference type="SUPFAM" id="SSF56091">
    <property type="entry name" value="DNA ligase/mRNA capping enzyme, catalytic domain"/>
    <property type="match status" value="1"/>
</dbReference>
<evidence type="ECO:0000256" key="7">
    <source>
        <dbReference type="ARBA" id="ARBA00022842"/>
    </source>
</evidence>
<dbReference type="EMBL" id="CADCVQ010000154">
    <property type="protein sequence ID" value="CAA9525771.1"/>
    <property type="molecule type" value="Genomic_DNA"/>
</dbReference>
<feature type="compositionally biased region" description="Basic and acidic residues" evidence="13">
    <location>
        <begin position="397"/>
        <end position="406"/>
    </location>
</feature>
<feature type="active site" description="N6-AMP-lysine intermediate" evidence="12">
    <location>
        <position position="121"/>
    </location>
</feature>
<dbReference type="GO" id="GO:0046872">
    <property type="term" value="F:metal ion binding"/>
    <property type="evidence" value="ECO:0007669"/>
    <property type="project" value="UniProtKB-KW"/>
</dbReference>